<gene>
    <name evidence="2" type="ORF">BDFB_011885</name>
</gene>
<reference evidence="2 3" key="1">
    <citation type="submission" date="2017-03" db="EMBL/GenBank/DDBJ databases">
        <title>Genome of the blue death feigning beetle - Asbolus verrucosus.</title>
        <authorList>
            <person name="Rider S.D."/>
        </authorList>
    </citation>
    <scope>NUCLEOTIDE SEQUENCE [LARGE SCALE GENOMIC DNA]</scope>
    <source>
        <strain evidence="2">Butters</strain>
        <tissue evidence="2">Head and leg muscle</tissue>
    </source>
</reference>
<comment type="caution">
    <text evidence="2">The sequence shown here is derived from an EMBL/GenBank/DDBJ whole genome shotgun (WGS) entry which is preliminary data.</text>
</comment>
<evidence type="ECO:0000313" key="3">
    <source>
        <dbReference type="Proteomes" id="UP000292052"/>
    </source>
</evidence>
<proteinExistence type="predicted"/>
<keyword evidence="1" id="KW-0732">Signal</keyword>
<accession>A0A482VTM6</accession>
<feature type="signal peptide" evidence="1">
    <location>
        <begin position="1"/>
        <end position="17"/>
    </location>
</feature>
<sequence length="98" mass="11290">MQWSILVVVDICSFCIGGPSLDQLECNYYILYRDLNKSKVYNIFAEHLIDVEDTSNEKIPPRNPTPAILLDYQEDEVQAAVIPTVPFNNYILPIRPKF</sequence>
<feature type="chain" id="PRO_5019865282" evidence="1">
    <location>
        <begin position="18"/>
        <end position="98"/>
    </location>
</feature>
<organism evidence="2 3">
    <name type="scientific">Asbolus verrucosus</name>
    <name type="common">Desert ironclad beetle</name>
    <dbReference type="NCBI Taxonomy" id="1661398"/>
    <lineage>
        <taxon>Eukaryota</taxon>
        <taxon>Metazoa</taxon>
        <taxon>Ecdysozoa</taxon>
        <taxon>Arthropoda</taxon>
        <taxon>Hexapoda</taxon>
        <taxon>Insecta</taxon>
        <taxon>Pterygota</taxon>
        <taxon>Neoptera</taxon>
        <taxon>Endopterygota</taxon>
        <taxon>Coleoptera</taxon>
        <taxon>Polyphaga</taxon>
        <taxon>Cucujiformia</taxon>
        <taxon>Tenebrionidae</taxon>
        <taxon>Pimeliinae</taxon>
        <taxon>Asbolus</taxon>
    </lineage>
</organism>
<name>A0A482VTM6_ASBVE</name>
<evidence type="ECO:0000256" key="1">
    <source>
        <dbReference type="SAM" id="SignalP"/>
    </source>
</evidence>
<evidence type="ECO:0000313" key="2">
    <source>
        <dbReference type="EMBL" id="RZC36066.1"/>
    </source>
</evidence>
<dbReference type="AlphaFoldDB" id="A0A482VTM6"/>
<keyword evidence="3" id="KW-1185">Reference proteome</keyword>
<dbReference type="Proteomes" id="UP000292052">
    <property type="component" value="Unassembled WGS sequence"/>
</dbReference>
<dbReference type="EMBL" id="QDEB01065521">
    <property type="protein sequence ID" value="RZC36066.1"/>
    <property type="molecule type" value="Genomic_DNA"/>
</dbReference>
<protein>
    <submittedName>
        <fullName evidence="2">Uncharacterized protein</fullName>
    </submittedName>
</protein>